<dbReference type="AlphaFoldDB" id="A0A4Z2GS57"/>
<dbReference type="PANTHER" id="PTHR12166:SF8">
    <property type="entry name" value="CALCIUM-DEPENDENT SECRETION ACTIVATOR"/>
    <property type="match status" value="1"/>
</dbReference>
<sequence>MEEQKKHDPVNRQQLQALKERFLAFLNGETQIVADEAFCNAVNDFDVDDVLIGKMCHSEPSRVMSYPLHLALRRCLALDDLYKQIHEETQGAYIVWINQRTKNHPNLFAYNQPSYDSNRGSKGGEHRVSSATDKPLECSEKALAEILTSLLSSMKLLRSSWAKQLPGVNWDSTEGTSTGLRQGLLRQSKFPRHERKHFVKHH</sequence>
<comment type="caution">
    <text evidence="2">The sequence shown here is derived from an EMBL/GenBank/DDBJ whole genome shotgun (WGS) entry which is preliminary data.</text>
</comment>
<dbReference type="PANTHER" id="PTHR12166">
    <property type="entry name" value="CALCIUM-DEPENDENT SECRETION ACTIVATOR"/>
    <property type="match status" value="1"/>
</dbReference>
<proteinExistence type="predicted"/>
<dbReference type="GO" id="GO:0016079">
    <property type="term" value="P:synaptic vesicle exocytosis"/>
    <property type="evidence" value="ECO:0007669"/>
    <property type="project" value="InterPro"/>
</dbReference>
<reference evidence="2 3" key="1">
    <citation type="submission" date="2019-03" db="EMBL/GenBank/DDBJ databases">
        <title>First draft genome of Liparis tanakae, snailfish: a comprehensive survey of snailfish specific genes.</title>
        <authorList>
            <person name="Kim W."/>
            <person name="Song I."/>
            <person name="Jeong J.-H."/>
            <person name="Kim D."/>
            <person name="Kim S."/>
            <person name="Ryu S."/>
            <person name="Song J.Y."/>
            <person name="Lee S.K."/>
        </authorList>
    </citation>
    <scope>NUCLEOTIDE SEQUENCE [LARGE SCALE GENOMIC DNA]</scope>
    <source>
        <tissue evidence="2">Muscle</tissue>
    </source>
</reference>
<evidence type="ECO:0000256" key="1">
    <source>
        <dbReference type="SAM" id="MobiDB-lite"/>
    </source>
</evidence>
<organism evidence="2 3">
    <name type="scientific">Liparis tanakae</name>
    <name type="common">Tanaka's snailfish</name>
    <dbReference type="NCBI Taxonomy" id="230148"/>
    <lineage>
        <taxon>Eukaryota</taxon>
        <taxon>Metazoa</taxon>
        <taxon>Chordata</taxon>
        <taxon>Craniata</taxon>
        <taxon>Vertebrata</taxon>
        <taxon>Euteleostomi</taxon>
        <taxon>Actinopterygii</taxon>
        <taxon>Neopterygii</taxon>
        <taxon>Teleostei</taxon>
        <taxon>Neoteleostei</taxon>
        <taxon>Acanthomorphata</taxon>
        <taxon>Eupercaria</taxon>
        <taxon>Perciformes</taxon>
        <taxon>Cottioidei</taxon>
        <taxon>Cottales</taxon>
        <taxon>Liparidae</taxon>
        <taxon>Liparis</taxon>
    </lineage>
</organism>
<dbReference type="EMBL" id="SRLO01000441">
    <property type="protein sequence ID" value="TNN55955.1"/>
    <property type="molecule type" value="Genomic_DNA"/>
</dbReference>
<feature type="region of interest" description="Disordered" evidence="1">
    <location>
        <begin position="181"/>
        <end position="202"/>
    </location>
</feature>
<dbReference type="Proteomes" id="UP000314294">
    <property type="component" value="Unassembled WGS sequence"/>
</dbReference>
<evidence type="ECO:0000313" key="3">
    <source>
        <dbReference type="Proteomes" id="UP000314294"/>
    </source>
</evidence>
<dbReference type="GO" id="GO:1990504">
    <property type="term" value="P:dense core granule exocytosis"/>
    <property type="evidence" value="ECO:0007669"/>
    <property type="project" value="InterPro"/>
</dbReference>
<name>A0A4Z2GS57_9TELE</name>
<dbReference type="InterPro" id="IPR033227">
    <property type="entry name" value="CAPS"/>
</dbReference>
<gene>
    <name evidence="2" type="primary">Cadps_1</name>
    <name evidence="2" type="ORF">EYF80_033842</name>
</gene>
<dbReference type="OrthoDB" id="10063282at2759"/>
<protein>
    <submittedName>
        <fullName evidence="2">Calcium-dependent secretion activator 1</fullName>
    </submittedName>
</protein>
<keyword evidence="3" id="KW-1185">Reference proteome</keyword>
<dbReference type="GO" id="GO:0098793">
    <property type="term" value="C:presynapse"/>
    <property type="evidence" value="ECO:0007669"/>
    <property type="project" value="GOC"/>
</dbReference>
<evidence type="ECO:0000313" key="2">
    <source>
        <dbReference type="EMBL" id="TNN55955.1"/>
    </source>
</evidence>
<feature type="compositionally biased region" description="Basic residues" evidence="1">
    <location>
        <begin position="189"/>
        <end position="202"/>
    </location>
</feature>
<accession>A0A4Z2GS57</accession>